<evidence type="ECO:0000313" key="10">
    <source>
        <dbReference type="Proteomes" id="UP001527925"/>
    </source>
</evidence>
<dbReference type="PANTHER" id="PTHR24215:SF35">
    <property type="entry name" value="MUSCLE LIM PROTEIN MLP84B"/>
    <property type="match status" value="1"/>
</dbReference>
<dbReference type="Proteomes" id="UP001527925">
    <property type="component" value="Unassembled WGS sequence"/>
</dbReference>
<evidence type="ECO:0000256" key="6">
    <source>
        <dbReference type="PROSITE-ProRule" id="PRU00125"/>
    </source>
</evidence>
<keyword evidence="3" id="KW-0677">Repeat</keyword>
<comment type="caution">
    <text evidence="9">The sequence shown here is derived from an EMBL/GenBank/DDBJ whole genome shotgun (WGS) entry which is preliminary data.</text>
</comment>
<evidence type="ECO:0000259" key="8">
    <source>
        <dbReference type="PROSITE" id="PS50023"/>
    </source>
</evidence>
<feature type="domain" description="LIM zinc-binding" evidence="8">
    <location>
        <begin position="10"/>
        <end position="70"/>
    </location>
</feature>
<feature type="compositionally biased region" description="Low complexity" evidence="7">
    <location>
        <begin position="124"/>
        <end position="151"/>
    </location>
</feature>
<feature type="domain" description="LIM zinc-binding" evidence="8">
    <location>
        <begin position="157"/>
        <end position="218"/>
    </location>
</feature>
<proteinExistence type="predicted"/>
<dbReference type="PROSITE" id="PS00478">
    <property type="entry name" value="LIM_DOMAIN_1"/>
    <property type="match status" value="2"/>
</dbReference>
<dbReference type="Gene3D" id="2.10.110.10">
    <property type="entry name" value="Cysteine Rich Protein"/>
    <property type="match status" value="2"/>
</dbReference>
<sequence>MASRFGGAANTCPRCSKAVYFQEQVAGPGGMWHKACLTCKECRKRLDSTNLTEKDREAYCKTCYGRLFGPTGYGYGGGAGVLSTETKISALPPAPAGAAADGAPAASASPVVERVRAAQIPSDAGASLRPSSGGAAAGGAAASTSRPSSAGKFGGADTCPRCSKPVYFAEQVVGPGGIKYHKLCFKCATCGKSLDSTNVASKDTTIYCKPCHGRQFGPKGYGYGGGAGVLSTEGH</sequence>
<keyword evidence="10" id="KW-1185">Reference proteome</keyword>
<dbReference type="EMBL" id="JADGIZ020000045">
    <property type="protein sequence ID" value="KAL2913480.1"/>
    <property type="molecule type" value="Genomic_DNA"/>
</dbReference>
<evidence type="ECO:0000256" key="3">
    <source>
        <dbReference type="ARBA" id="ARBA00022737"/>
    </source>
</evidence>
<keyword evidence="4 6" id="KW-0862">Zinc</keyword>
<keyword evidence="2 6" id="KW-0479">Metal-binding</keyword>
<dbReference type="SUPFAM" id="SSF57716">
    <property type="entry name" value="Glucocorticoid receptor-like (DNA-binding domain)"/>
    <property type="match status" value="4"/>
</dbReference>
<comment type="subcellular location">
    <subcellularLocation>
        <location evidence="1">Nucleus</location>
    </subcellularLocation>
</comment>
<dbReference type="InterPro" id="IPR001781">
    <property type="entry name" value="Znf_LIM"/>
</dbReference>
<evidence type="ECO:0000256" key="7">
    <source>
        <dbReference type="SAM" id="MobiDB-lite"/>
    </source>
</evidence>
<dbReference type="CDD" id="cd09326">
    <property type="entry name" value="LIM_CRP_like"/>
    <property type="match status" value="2"/>
</dbReference>
<protein>
    <recommendedName>
        <fullName evidence="8">LIM zinc-binding domain-containing protein</fullName>
    </recommendedName>
</protein>
<feature type="region of interest" description="Disordered" evidence="7">
    <location>
        <begin position="122"/>
        <end position="151"/>
    </location>
</feature>
<dbReference type="Pfam" id="PF00412">
    <property type="entry name" value="LIM"/>
    <property type="match status" value="2"/>
</dbReference>
<keyword evidence="5" id="KW-0539">Nucleus</keyword>
<evidence type="ECO:0000256" key="2">
    <source>
        <dbReference type="ARBA" id="ARBA00022723"/>
    </source>
</evidence>
<gene>
    <name evidence="9" type="ORF">HK105_206940</name>
</gene>
<dbReference type="SMART" id="SM00132">
    <property type="entry name" value="LIM"/>
    <property type="match status" value="2"/>
</dbReference>
<evidence type="ECO:0000256" key="1">
    <source>
        <dbReference type="ARBA" id="ARBA00004123"/>
    </source>
</evidence>
<name>A0ABR4N1V8_9FUNG</name>
<keyword evidence="6" id="KW-0440">LIM domain</keyword>
<reference evidence="9 10" key="1">
    <citation type="submission" date="2023-09" db="EMBL/GenBank/DDBJ databases">
        <title>Pangenome analysis of Batrachochytrium dendrobatidis and related Chytrids.</title>
        <authorList>
            <person name="Yacoub M.N."/>
            <person name="Stajich J.E."/>
            <person name="James T.Y."/>
        </authorList>
    </citation>
    <scope>NUCLEOTIDE SEQUENCE [LARGE SCALE GENOMIC DNA]</scope>
    <source>
        <strain evidence="9 10">JEL0888</strain>
    </source>
</reference>
<dbReference type="PROSITE" id="PS50023">
    <property type="entry name" value="LIM_DOMAIN_2"/>
    <property type="match status" value="2"/>
</dbReference>
<evidence type="ECO:0000256" key="4">
    <source>
        <dbReference type="ARBA" id="ARBA00022833"/>
    </source>
</evidence>
<evidence type="ECO:0000256" key="5">
    <source>
        <dbReference type="ARBA" id="ARBA00023242"/>
    </source>
</evidence>
<accession>A0ABR4N1V8</accession>
<dbReference type="PANTHER" id="PTHR24215">
    <property type="entry name" value="RHO-GTPASE-ACTIVATING PROTEIN LRG1"/>
    <property type="match status" value="1"/>
</dbReference>
<evidence type="ECO:0000313" key="9">
    <source>
        <dbReference type="EMBL" id="KAL2913480.1"/>
    </source>
</evidence>
<organism evidence="9 10">
    <name type="scientific">Polyrhizophydium stewartii</name>
    <dbReference type="NCBI Taxonomy" id="2732419"/>
    <lineage>
        <taxon>Eukaryota</taxon>
        <taxon>Fungi</taxon>
        <taxon>Fungi incertae sedis</taxon>
        <taxon>Chytridiomycota</taxon>
        <taxon>Chytridiomycota incertae sedis</taxon>
        <taxon>Chytridiomycetes</taxon>
        <taxon>Rhizophydiales</taxon>
        <taxon>Rhizophydiales incertae sedis</taxon>
        <taxon>Polyrhizophydium</taxon>
    </lineage>
</organism>